<accession>A0A0V1HL10</accession>
<evidence type="ECO:0000313" key="2">
    <source>
        <dbReference type="Proteomes" id="UP000055024"/>
    </source>
</evidence>
<organism evidence="1 2">
    <name type="scientific">Trichinella zimbabwensis</name>
    <dbReference type="NCBI Taxonomy" id="268475"/>
    <lineage>
        <taxon>Eukaryota</taxon>
        <taxon>Metazoa</taxon>
        <taxon>Ecdysozoa</taxon>
        <taxon>Nematoda</taxon>
        <taxon>Enoplea</taxon>
        <taxon>Dorylaimia</taxon>
        <taxon>Trichinellida</taxon>
        <taxon>Trichinellidae</taxon>
        <taxon>Trichinella</taxon>
    </lineage>
</organism>
<comment type="caution">
    <text evidence="1">The sequence shown here is derived from an EMBL/GenBank/DDBJ whole genome shotgun (WGS) entry which is preliminary data.</text>
</comment>
<proteinExistence type="predicted"/>
<reference evidence="1 2" key="1">
    <citation type="submission" date="2015-01" db="EMBL/GenBank/DDBJ databases">
        <title>Evolution of Trichinella species and genotypes.</title>
        <authorList>
            <person name="Korhonen P.K."/>
            <person name="Edoardo P."/>
            <person name="Giuseppe L.R."/>
            <person name="Gasser R.B."/>
        </authorList>
    </citation>
    <scope>NUCLEOTIDE SEQUENCE [LARGE SCALE GENOMIC DNA]</scope>
    <source>
        <strain evidence="1">ISS1029</strain>
    </source>
</reference>
<dbReference type="Proteomes" id="UP000055024">
    <property type="component" value="Unassembled WGS sequence"/>
</dbReference>
<dbReference type="EMBL" id="JYDP01000050">
    <property type="protein sequence ID" value="KRZ11357.1"/>
    <property type="molecule type" value="Genomic_DNA"/>
</dbReference>
<keyword evidence="2" id="KW-1185">Reference proteome</keyword>
<dbReference type="AlphaFoldDB" id="A0A0V1HL10"/>
<gene>
    <name evidence="1" type="ORF">T11_7104</name>
</gene>
<sequence length="63" mass="7275">MSLERSIETPPCSVYVAIVLILKFIHKVNSSLTDCNILPRQWRHFVLQSVTLSVDITNMQIKF</sequence>
<evidence type="ECO:0000313" key="1">
    <source>
        <dbReference type="EMBL" id="KRZ11357.1"/>
    </source>
</evidence>
<name>A0A0V1HL10_9BILA</name>
<protein>
    <submittedName>
        <fullName evidence="1">Uncharacterized protein</fullName>
    </submittedName>
</protein>